<dbReference type="EMBL" id="AF063866">
    <property type="protein sequence ID" value="AAC97788.1"/>
    <property type="molecule type" value="Genomic_DNA"/>
</dbReference>
<sequence length="525" mass="62659">MENEFNKITKSSLLYTPIMNNLIEKYGIDKIFNNVCITNNSYFYILLIEMQNYDIYDKISKNYKLIIHNLLRQIMNSTDLKEYINNIINIDNYKNLSDYIINKFWDKVYNVPPSNINIDNIKNINVSSLLSKVVTYKYYDPNKVTEFLIFTYYSKKDLAISILTNDDAEIDITFDNLLEIINNDRSIFSYINTNYYPLFKSSLKTIEYKFKVSDSNLDPGYLWKSRESFENLKNDGYAKNFNDVFFSILYSYIRNGFVTHNIIIWTYLFGYKILRQDLLKELFAIIKNIPIELSGIISDLLINKNYIAIDEILNHDEPKITYEIGQINVTSENVYNNYINVIESIAKKPFEPKGYFYNFDVDINKLKFNKKFFNFLFYNNPISKDILDLNMKIELNYKNNECGLDYIDKYIKLYNTYNLINNNVSDFNVLYNYEYVKFDFNNMYDIIEDLFELSIIKSSILKILFEEYSFIPKNITNLRKQYMEHIKRKSNLNNLYEALTSKSYKKITDKIICSDIYLQSIFMNF</sequence>
<dbReference type="GeneID" id="1449783"/>
<accession>Q9YVU7</accession>
<keyword evidence="2" id="KW-1185">Reference proteome</keyword>
<dbReference type="Proteomes" id="UP000172353">
    <property type="component" value="Segment"/>
</dbReference>
<name>Q9YVU7_MSEPV</name>
<evidence type="ECO:0000313" key="1">
    <source>
        <dbReference type="EMBL" id="AAC97788.1"/>
    </source>
</evidence>
<dbReference type="OrthoDB" id="4611at10239"/>
<dbReference type="KEGG" id="vg:1449783"/>
<proteinExistence type="predicted"/>
<dbReference type="PIR" id="T28306">
    <property type="entry name" value="T28306"/>
</dbReference>
<evidence type="ECO:0000313" key="2">
    <source>
        <dbReference type="Proteomes" id="UP000172353"/>
    </source>
</evidence>
<organismHost>
    <name type="scientific">Melanoplus sanguinipes</name>
    <name type="common">Migratory grasshopper</name>
    <dbReference type="NCBI Taxonomy" id="65742"/>
</organismHost>
<organism evidence="1 2">
    <name type="scientific">Melanoplus sanguinipes entomopoxvirus</name>
    <name type="common">MsEPV</name>
    <dbReference type="NCBI Taxonomy" id="83191"/>
    <lineage>
        <taxon>Viruses</taxon>
        <taxon>Varidnaviria</taxon>
        <taxon>Bamfordvirae</taxon>
        <taxon>Nucleocytoviricota</taxon>
        <taxon>Pokkesviricetes</taxon>
        <taxon>Chitovirales</taxon>
        <taxon>Poxviridae</taxon>
        <taxon>Entomopoxvirinae</taxon>
        <taxon>Deltaentomopoxvirus</taxon>
        <taxon>Deltaentomopoxvirus msanguinipes</taxon>
    </lineage>
</organism>
<protein>
    <submittedName>
        <fullName evidence="1">Uncharacterized protein</fullName>
    </submittedName>
</protein>
<gene>
    <name evidence="1" type="primary">MSV145</name>
</gene>
<dbReference type="RefSeq" id="NP_048216.1">
    <property type="nucleotide sequence ID" value="NC_001993.1"/>
</dbReference>
<reference evidence="1 2" key="1">
    <citation type="journal article" date="1999" name="J. Virol.">
        <title>The genome of Melanoplus sanguinipes entomopoxvirus.</title>
        <authorList>
            <person name="Afonso C.L."/>
            <person name="Tulman E.R."/>
            <person name="Lu Z."/>
            <person name="Oma E."/>
            <person name="Kutish G.F."/>
            <person name="Rock D.L."/>
        </authorList>
    </citation>
    <scope>NUCLEOTIDE SEQUENCE [LARGE SCALE GENOMIC DNA]</scope>
    <source>
        <strain evidence="1">Tucson</strain>
    </source>
</reference>